<evidence type="ECO:0000259" key="15">
    <source>
        <dbReference type="SMART" id="SM00484"/>
    </source>
</evidence>
<dbReference type="GO" id="GO:0008409">
    <property type="term" value="F:5'-3' exonuclease activity"/>
    <property type="evidence" value="ECO:0007669"/>
    <property type="project" value="UniProtKB-UniRule"/>
</dbReference>
<dbReference type="GO" id="GO:0017108">
    <property type="term" value="F:5'-flap endonuclease activity"/>
    <property type="evidence" value="ECO:0007669"/>
    <property type="project" value="UniProtKB-UniRule"/>
</dbReference>
<evidence type="ECO:0000256" key="1">
    <source>
        <dbReference type="ARBA" id="ARBA00022705"/>
    </source>
</evidence>
<dbReference type="InterPro" id="IPR023426">
    <property type="entry name" value="Flap_endonuc"/>
</dbReference>
<dbReference type="OrthoDB" id="9593at2157"/>
<feature type="region of interest" description="Disordered" evidence="13">
    <location>
        <begin position="98"/>
        <end position="121"/>
    </location>
</feature>
<dbReference type="PRINTS" id="PR00853">
    <property type="entry name" value="XPGRADSUPER"/>
</dbReference>
<keyword evidence="18" id="KW-1185">Reference proteome</keyword>
<comment type="function">
    <text evidence="10">Structure-specific nuclease with 5'-flap endonuclease and 5'-3' exonuclease activities involved in DNA replication and repair. During DNA replication, cleaves the 5'-overhanging flap structure that is generated by displacement synthesis when DNA polymerase encounters the 5'-end of a downstream Okazaki fragment. Binds the unpaired 3'-DNA end and kinks the DNA to facilitate 5' cleavage specificity. Cleaves one nucleotide into the double-stranded DNA from the junction in flap DNA, leaving a nick for ligation. Also involved in the base excision repair (BER) pathway. Acts as a genome stabilization factor that prevents flaps from equilibrating into structures that lead to duplications and deletions. Also possesses 5'-3' exonuclease activity on nicked or gapped double-stranded DNA.</text>
</comment>
<dbReference type="GO" id="GO:0043137">
    <property type="term" value="P:DNA replication, removal of RNA primer"/>
    <property type="evidence" value="ECO:0007669"/>
    <property type="project" value="UniProtKB-UniRule"/>
</dbReference>
<sequence>MGSDIGDIVSRESVSFSDMQNRTVAIDANNTLYQFLSIIRQPDGTPLKDSGGRVTSHVSGVFYRMINLFEEGIEPVYVFDGKPPQLKSKTLDERRKIRENSKEKWKKAKARGDTEEAYSQAMRSSKLNRDMVAESKELLRLMGIPCVQAPSEAEAQAAYIVENGDCWASSSQDYDSLLFGTPILIRNLTITGRRKIPGKDRYKEIKPEKIVLEELLNKLDLNREQLVDLAILVGTDFNDGIKGIGPKTALKLIKEHSSGRKVLEVKDIEIENYSEIREIFIEPEVTDEYDINPSDIEWDGVVEFLCEERDFSEDRVVKGLDRLEKAVNELRHQTTFDSF</sequence>
<dbReference type="InterPro" id="IPR008918">
    <property type="entry name" value="HhH2"/>
</dbReference>
<keyword evidence="1 12" id="KW-0235">DNA replication</keyword>
<evidence type="ECO:0000256" key="5">
    <source>
        <dbReference type="ARBA" id="ARBA00022763"/>
    </source>
</evidence>
<comment type="caution">
    <text evidence="17">The sequence shown here is derived from an EMBL/GenBank/DDBJ whole genome shotgun (WGS) entry which is preliminary data.</text>
</comment>
<evidence type="ECO:0000313" key="18">
    <source>
        <dbReference type="Proteomes" id="UP000195137"/>
    </source>
</evidence>
<dbReference type="SUPFAM" id="SSF88723">
    <property type="entry name" value="PIN domain-like"/>
    <property type="match status" value="1"/>
</dbReference>
<dbReference type="Pfam" id="PF00867">
    <property type="entry name" value="XPG_I"/>
    <property type="match status" value="1"/>
</dbReference>
<dbReference type="PANTHER" id="PTHR11081">
    <property type="entry name" value="FLAP ENDONUCLEASE FAMILY MEMBER"/>
    <property type="match status" value="1"/>
</dbReference>
<keyword evidence="5 12" id="KW-0227">DNA damage</keyword>
<comment type="function">
    <text evidence="12">Structure-specific nuclease with 5'-flap endonuclease and 5'-3' exonuclease activities involved in DNA replication and repair. During DNA replication, cleaves the 5'-overhanging flap structure that is generated by displacement synthesis when DNA polymerase encounters the 5'-end of a downstream Okazaki fragment. Binds the unpaired 3'-DNA end and kinks the DNA to facilitate 5' cleavage specificity. Cleaves one nucleotide into the double-stranded DNA from the junction in flap DNA, leaving a nick for ligation. Also involved in the base excision repair (BER) pathway. Acts as a genome stabilization factor that prevents flaps from equilibrating into structurs that lead to duplications and deletions. Also possesses 5'-3' exonuclease activity on nicked or gapped double-stranded DNA.</text>
</comment>
<name>A0A1Y3GDY2_9EURY</name>
<evidence type="ECO:0000256" key="2">
    <source>
        <dbReference type="ARBA" id="ARBA00022722"/>
    </source>
</evidence>
<evidence type="ECO:0000256" key="4">
    <source>
        <dbReference type="ARBA" id="ARBA00022759"/>
    </source>
</evidence>
<keyword evidence="7 12" id="KW-0269">Exonuclease</keyword>
<feature type="domain" description="5'-3' exonuclease" evidence="14">
    <location>
        <begin position="21"/>
        <end position="312"/>
    </location>
</feature>
<keyword evidence="3 12" id="KW-0479">Metal-binding</keyword>
<dbReference type="InterPro" id="IPR029060">
    <property type="entry name" value="PIN-like_dom_sf"/>
</dbReference>
<dbReference type="SUPFAM" id="SSF47807">
    <property type="entry name" value="5' to 3' exonuclease, C-terminal subdomain"/>
    <property type="match status" value="1"/>
</dbReference>
<evidence type="ECO:0000259" key="14">
    <source>
        <dbReference type="SMART" id="SM00475"/>
    </source>
</evidence>
<feature type="binding site" evidence="12">
    <location>
        <position position="175"/>
    </location>
    <ligand>
        <name>Mg(2+)</name>
        <dbReference type="ChEBI" id="CHEBI:18420"/>
        <label>2</label>
    </ligand>
</feature>
<evidence type="ECO:0000256" key="7">
    <source>
        <dbReference type="ARBA" id="ARBA00022839"/>
    </source>
</evidence>
<accession>A0A1Y3GDY2</accession>
<dbReference type="SMART" id="SM00485">
    <property type="entry name" value="XPGN"/>
    <property type="match status" value="1"/>
</dbReference>
<dbReference type="InterPro" id="IPR036279">
    <property type="entry name" value="5-3_exonuclease_C_sf"/>
</dbReference>
<feature type="binding site" evidence="12">
    <location>
        <position position="173"/>
    </location>
    <ligand>
        <name>Mg(2+)</name>
        <dbReference type="ChEBI" id="CHEBI:18420"/>
        <label>2</label>
    </ligand>
</feature>
<feature type="binding site" evidence="12">
    <location>
        <position position="80"/>
    </location>
    <ligand>
        <name>Mg(2+)</name>
        <dbReference type="ChEBI" id="CHEBI:18420"/>
        <label>1</label>
    </ligand>
</feature>
<comment type="caution">
    <text evidence="12">Lacks conserved residue(s) required for the propagation of feature annotation.</text>
</comment>
<comment type="similarity">
    <text evidence="12">Belongs to the XPG/RAD2 endonuclease family. FEN1 subfamily.</text>
</comment>
<dbReference type="PROSITE" id="PS00841">
    <property type="entry name" value="XPG_1"/>
    <property type="match status" value="1"/>
</dbReference>
<organism evidence="17 18">
    <name type="scientific">Methanonatronarchaeum thermophilum</name>
    <dbReference type="NCBI Taxonomy" id="1927129"/>
    <lineage>
        <taxon>Archaea</taxon>
        <taxon>Methanobacteriati</taxon>
        <taxon>Methanobacteriota</taxon>
        <taxon>Methanonatronarchaeia</taxon>
        <taxon>Methanonatronarchaeales</taxon>
        <taxon>Methanonatronarchaeaceae</taxon>
        <taxon>Methanonatronarchaeum</taxon>
    </lineage>
</organism>
<evidence type="ECO:0000256" key="6">
    <source>
        <dbReference type="ARBA" id="ARBA00022801"/>
    </source>
</evidence>
<reference evidence="17 18" key="1">
    <citation type="submission" date="2016-12" db="EMBL/GenBank/DDBJ databases">
        <title>Discovery of methanogenic haloarchaea.</title>
        <authorList>
            <person name="Sorokin D.Y."/>
            <person name="Makarova K.S."/>
            <person name="Abbas B."/>
            <person name="Ferrer M."/>
            <person name="Golyshin P.N."/>
        </authorList>
    </citation>
    <scope>NUCLEOTIDE SEQUENCE [LARGE SCALE GENOMIC DNA]</scope>
    <source>
        <strain evidence="17">AMET1</strain>
    </source>
</reference>
<gene>
    <name evidence="12" type="primary">fen</name>
    <name evidence="17" type="ORF">AMET1_0097</name>
</gene>
<dbReference type="AlphaFoldDB" id="A0A1Y3GDY2"/>
<comment type="subunit">
    <text evidence="11 12">Interacts with PCNA. PCNA stimulates the nuclease activity without altering cleavage specificity.</text>
</comment>
<evidence type="ECO:0000313" key="17">
    <source>
        <dbReference type="EMBL" id="OUJ19427.1"/>
    </source>
</evidence>
<dbReference type="InterPro" id="IPR006084">
    <property type="entry name" value="XPG/Rad2"/>
</dbReference>
<evidence type="ECO:0000256" key="12">
    <source>
        <dbReference type="HAMAP-Rule" id="MF_00614"/>
    </source>
</evidence>
<dbReference type="CDD" id="cd09867">
    <property type="entry name" value="PIN_FEN1"/>
    <property type="match status" value="1"/>
</dbReference>
<dbReference type="CDD" id="cd09903">
    <property type="entry name" value="H3TH_FEN1-Arc"/>
    <property type="match status" value="1"/>
</dbReference>
<dbReference type="InterPro" id="IPR019973">
    <property type="entry name" value="Flap_endonuc_arc"/>
</dbReference>
<proteinExistence type="inferred from homology"/>
<feature type="binding site" evidence="12">
    <location>
        <position position="152"/>
    </location>
    <ligand>
        <name>Mg(2+)</name>
        <dbReference type="ChEBI" id="CHEBI:18420"/>
        <label>1</label>
    </ligand>
</feature>
<dbReference type="GO" id="GO:0000287">
    <property type="term" value="F:magnesium ion binding"/>
    <property type="evidence" value="ECO:0007669"/>
    <property type="project" value="UniProtKB-UniRule"/>
</dbReference>
<dbReference type="Gene3D" id="3.40.50.1010">
    <property type="entry name" value="5'-nuclease"/>
    <property type="match status" value="1"/>
</dbReference>
<comment type="cofactor">
    <cofactor evidence="12">
        <name>Mg(2+)</name>
        <dbReference type="ChEBI" id="CHEBI:18420"/>
    </cofactor>
    <text evidence="12">Binds 2 magnesium ions per subunit. They probably participate in the reaction catalyzed by the enzyme. May bind an additional third magnesium ion after substrate binding.</text>
</comment>
<dbReference type="InterPro" id="IPR006085">
    <property type="entry name" value="XPG_DNA_repair_N"/>
</dbReference>
<dbReference type="SMART" id="SM00475">
    <property type="entry name" value="53EXOc"/>
    <property type="match status" value="1"/>
</dbReference>
<dbReference type="FunFam" id="1.10.150.20:FF:000030">
    <property type="entry name" value="Flap endonuclease GEN-like 1"/>
    <property type="match status" value="1"/>
</dbReference>
<feature type="domain" description="XPG-I" evidence="15">
    <location>
        <begin position="140"/>
        <end position="221"/>
    </location>
</feature>
<keyword evidence="2 12" id="KW-0540">Nuclease</keyword>
<feature type="binding site" evidence="12">
    <location>
        <position position="154"/>
    </location>
    <ligand>
        <name>Mg(2+)</name>
        <dbReference type="ChEBI" id="CHEBI:18420"/>
        <label>1</label>
    </ligand>
</feature>
<evidence type="ECO:0000256" key="11">
    <source>
        <dbReference type="ARBA" id="ARBA00065981"/>
    </source>
</evidence>
<keyword evidence="8 12" id="KW-0460">Magnesium</keyword>
<dbReference type="InterPro" id="IPR006086">
    <property type="entry name" value="XPG-I_dom"/>
</dbReference>
<dbReference type="SMART" id="SM00279">
    <property type="entry name" value="HhH2"/>
    <property type="match status" value="1"/>
</dbReference>
<dbReference type="FunFam" id="3.40.50.1010:FF:000016">
    <property type="entry name" value="Flap endonuclease 1"/>
    <property type="match status" value="1"/>
</dbReference>
<keyword evidence="6 12" id="KW-0378">Hydrolase</keyword>
<dbReference type="Pfam" id="PF00752">
    <property type="entry name" value="XPG_N"/>
    <property type="match status" value="1"/>
</dbReference>
<keyword evidence="9 12" id="KW-0234">DNA repair</keyword>
<keyword evidence="4 12" id="KW-0255">Endonuclease</keyword>
<feature type="binding site" evidence="12">
    <location>
        <position position="236"/>
    </location>
    <ligand>
        <name>Mg(2+)</name>
        <dbReference type="ChEBI" id="CHEBI:18420"/>
        <label>2</label>
    </ligand>
</feature>
<evidence type="ECO:0000256" key="9">
    <source>
        <dbReference type="ARBA" id="ARBA00023204"/>
    </source>
</evidence>
<evidence type="ECO:0000256" key="8">
    <source>
        <dbReference type="ARBA" id="ARBA00022842"/>
    </source>
</evidence>
<dbReference type="InterPro" id="IPR002421">
    <property type="entry name" value="5-3_exonuclease"/>
</dbReference>
<dbReference type="EC" id="3.1.-.-" evidence="12"/>
<dbReference type="GO" id="GO:0006281">
    <property type="term" value="P:DNA repair"/>
    <property type="evidence" value="ECO:0007669"/>
    <property type="project" value="UniProtKB-UniRule"/>
</dbReference>
<dbReference type="HAMAP" id="MF_00614">
    <property type="entry name" value="Fen"/>
    <property type="match status" value="1"/>
</dbReference>
<dbReference type="RefSeq" id="WP_086636528.1">
    <property type="nucleotide sequence ID" value="NZ_MRZU01000002.1"/>
</dbReference>
<dbReference type="SMART" id="SM00484">
    <property type="entry name" value="XPGI"/>
    <property type="match status" value="1"/>
</dbReference>
<dbReference type="InterPro" id="IPR019974">
    <property type="entry name" value="XPG_CS"/>
</dbReference>
<feature type="domain" description="XPG N-terminal" evidence="16">
    <location>
        <begin position="1"/>
        <end position="101"/>
    </location>
</feature>
<dbReference type="PANTHER" id="PTHR11081:SF9">
    <property type="entry name" value="FLAP ENDONUCLEASE 1"/>
    <property type="match status" value="1"/>
</dbReference>
<evidence type="ECO:0000259" key="16">
    <source>
        <dbReference type="SMART" id="SM00485"/>
    </source>
</evidence>
<dbReference type="Gene3D" id="1.10.150.20">
    <property type="entry name" value="5' to 3' exonuclease, C-terminal subdomain"/>
    <property type="match status" value="1"/>
</dbReference>
<dbReference type="Proteomes" id="UP000195137">
    <property type="component" value="Unassembled WGS sequence"/>
</dbReference>
<evidence type="ECO:0000256" key="10">
    <source>
        <dbReference type="ARBA" id="ARBA00024702"/>
    </source>
</evidence>
<dbReference type="NCBIfam" id="TIGR03674">
    <property type="entry name" value="fen_arch"/>
    <property type="match status" value="1"/>
</dbReference>
<feature type="binding site" evidence="12">
    <location>
        <position position="27"/>
    </location>
    <ligand>
        <name>Mg(2+)</name>
        <dbReference type="ChEBI" id="CHEBI:18420"/>
        <label>1</label>
    </ligand>
</feature>
<dbReference type="EMBL" id="MRZU01000002">
    <property type="protein sequence ID" value="OUJ19427.1"/>
    <property type="molecule type" value="Genomic_DNA"/>
</dbReference>
<feature type="region of interest" description="N-domain" evidence="12">
    <location>
        <begin position="1"/>
        <end position="98"/>
    </location>
</feature>
<dbReference type="GO" id="GO:0003677">
    <property type="term" value="F:DNA binding"/>
    <property type="evidence" value="ECO:0007669"/>
    <property type="project" value="UniProtKB-UniRule"/>
</dbReference>
<protein>
    <recommendedName>
        <fullName evidence="12">Flap endonuclease 1</fullName>
        <shortName evidence="12">FEN-1</shortName>
        <ecNumber evidence="12">3.1.-.-</ecNumber>
    </recommendedName>
    <alternativeName>
        <fullName evidence="12">Flap structure-specific endonuclease 1</fullName>
    </alternativeName>
</protein>
<evidence type="ECO:0000256" key="3">
    <source>
        <dbReference type="ARBA" id="ARBA00022723"/>
    </source>
</evidence>
<evidence type="ECO:0000256" key="13">
    <source>
        <dbReference type="SAM" id="MobiDB-lite"/>
    </source>
</evidence>